<dbReference type="SMART" id="SM00369">
    <property type="entry name" value="LRR_TYP"/>
    <property type="match status" value="3"/>
</dbReference>
<dbReference type="Gene3D" id="3.80.10.10">
    <property type="entry name" value="Ribonuclease Inhibitor"/>
    <property type="match status" value="1"/>
</dbReference>
<dbReference type="GO" id="GO:0016567">
    <property type="term" value="P:protein ubiquitination"/>
    <property type="evidence" value="ECO:0007669"/>
    <property type="project" value="InterPro"/>
</dbReference>
<sequence length="1611" mass="181447">MNKDPSASDAFHPQAVVQMDEASEAVRDNMPGWLLQADADTRQKIIQALITTHALEQQLAAHLSKVVAPTDFAKGLLNPALSARWGQEVDSERNVLVNVQRFSFNPLGDAIKEPLDIALPRTWRPITSMTHLTLLEAAMQNFSRGEVERDFDGVAYVLEHSGSSRRTGLNPQHFARLCRTLNLGGKYQTYLKTLFYPYERIDRFQTDLSGYGIYSDFINHAKSQLECFSHQACLTHAIGLTAYRMLLQWVRGEPQPRWGRRNVRVCHMTMLSVQQEGVGLAGCPIHGALVFMATPLNAENSLPCLVYTPHDQGLPLCEYASLQRFNDLYALRLREEGPKAALIKAVEQRYQTAFARQLDHALRVKGKTASLVSVEAWRPRPDLQIQWVDSGHTPFVALYTQLIEQVLSNARFVMAPTQEQDTSTLDQLRALFEAALPFLNLAAFFVPVIGGLLLLSTGVQLLSQVYVGVEDWSHGEVKQAFEHFESVAQNLIVLLVGARASRAWSSFNPDIAYPSLIETLRRVNTAADETRLMKVDLAPFVSDVQLPEHLQPDGDGIYHVQGRAFVHIKGQPYEIKYEEASKHWRVQHPKRRGAYAPVVEHNAHGGWFLGVERAAEWDKVESLHRAFAHKSALSESEVEQVLNIVGAQDDALRWSHVNREPPPALVLDTLKRWKLADDVEGLVARLQASDSMRWSDNHHIVRLLERMPGWPSGTWLQIVGADGRVLLDVTLAGEWRSPLRVNMTDVQQRGLFSALAHAMDDTLAATFLGAEAITPEQRADALLNKVAAFALTQKKTLFIEGYKASEEFAGPAMQTLHRHHPTLPASVVSEVLRYASISEIRSLNSLRKVPLRLAEELRLYSHALNVTRALEGCYLDTEDPAPTLRLVGALFLKTAQGKQYVSAGQEPLLRSAQAGTLLNSAQTWRALALVKGDAVLRDQLLAYAHDHLDETRSALGLQPIKPWFKSPMRLARGRVGYPLSGRGADTGRSAFQIRRVKSLYPQYTQHQCQAFIRALEVFKANPDVELVRRELEYEALQDALRSWVGQPLPEYSMAARRDVSPLTIKRAASNVISRAWRRETRLQDEIGNLHEYVEDANLPAQDLPDPRRYVLDLSGMPVGDLPTLPGSFRHISVLIMDDMALNEVPEGFLECFPDLRWLSLENNRLTRLPQALTQMKGLLKLNLAHNDIALTPEAVSTLAGLTDLRELNLGNNPLGQEVDVSRMQRLRHINMRHTQSTHWPIGVHALNEIAYLDLRDNNITQIPDAVFNSEERLNAVTYMHDNPLTPVSEQRLDSYAERTGINMGYASTRGHSFLTDPRSYSWFLSGPEPLAARKLEIWQSLEQDPRTQDLRRVLMGLTATPAYANESTRDSLIERVGTMLLALGDDTELRENLMLRAGHGSTCGDGLALIFSDLEVLTLVAKAKEPVGAEECELKLLRLARSLYRLDQVEVIARHLMQERYTRGHDEELGELNELDEVEFRLAFRIALAEPLQLPAQPLAMAYEHMADVSQMLIDGVRYRVLANERSTSNLFDSICEREFWVDFLKKKYAHQFAAILERHMARTHEVEVGAHASSDEAYKQSLEKIGEDYKAACKAWVQRLTHWEMTVHPF</sequence>
<dbReference type="InterPro" id="IPR001611">
    <property type="entry name" value="Leu-rich_rpt"/>
</dbReference>
<dbReference type="PROSITE" id="PS52053">
    <property type="entry name" value="NEL"/>
    <property type="match status" value="1"/>
</dbReference>
<evidence type="ECO:0000256" key="3">
    <source>
        <dbReference type="ARBA" id="ARBA00022614"/>
    </source>
</evidence>
<evidence type="ECO:0000256" key="1">
    <source>
        <dbReference type="ARBA" id="ARBA00000900"/>
    </source>
</evidence>
<dbReference type="EMBL" id="OBKZ01000056">
    <property type="protein sequence ID" value="SOB55377.1"/>
    <property type="molecule type" value="Genomic_DNA"/>
</dbReference>
<dbReference type="InterPro" id="IPR029487">
    <property type="entry name" value="NEL_dom"/>
</dbReference>
<keyword evidence="6" id="KW-0833">Ubl conjugation pathway</keyword>
<keyword evidence="6" id="KW-0832">Ubl conjugation</keyword>
<dbReference type="InterPro" id="IPR046673">
    <property type="entry name" value="ToxA_N"/>
</dbReference>
<proteinExistence type="inferred from homology"/>
<dbReference type="PROSITE" id="PS51450">
    <property type="entry name" value="LRR"/>
    <property type="match status" value="1"/>
</dbReference>
<evidence type="ECO:0000256" key="2">
    <source>
        <dbReference type="ARBA" id="ARBA00012483"/>
    </source>
</evidence>
<dbReference type="Proteomes" id="UP000219564">
    <property type="component" value="Unassembled WGS sequence"/>
</dbReference>
<evidence type="ECO:0000259" key="7">
    <source>
        <dbReference type="PROSITE" id="PS52053"/>
    </source>
</evidence>
<keyword evidence="6" id="KW-1035">Host cytoplasm</keyword>
<evidence type="ECO:0000256" key="5">
    <source>
        <dbReference type="ARBA" id="ARBA00023026"/>
    </source>
</evidence>
<feature type="active site" description="Glycyl thioester intermediate" evidence="6">
    <location>
        <position position="1403"/>
    </location>
</feature>
<keyword evidence="4" id="KW-0677">Repeat</keyword>
<keyword evidence="6" id="KW-0808">Transferase</keyword>
<comment type="similarity">
    <text evidence="6">Belongs to the LRR-containing bacterial E3 ligase family.</text>
</comment>
<protein>
    <recommendedName>
        <fullName evidence="2">RING-type E3 ubiquitin transferase</fullName>
        <ecNumber evidence="2">2.3.2.27</ecNumber>
    </recommendedName>
</protein>
<evidence type="ECO:0000313" key="9">
    <source>
        <dbReference type="Proteomes" id="UP000219564"/>
    </source>
</evidence>
<comment type="catalytic activity">
    <reaction evidence="1">
        <text>S-ubiquitinyl-[E2 ubiquitin-conjugating enzyme]-L-cysteine + [acceptor protein]-L-lysine = [E2 ubiquitin-conjugating enzyme]-L-cysteine + N(6)-ubiquitinyl-[acceptor protein]-L-lysine.</text>
        <dbReference type="EC" id="2.3.2.27"/>
    </reaction>
</comment>
<organism evidence="8 9">
    <name type="scientific">Pseudomonas lundensis</name>
    <dbReference type="NCBI Taxonomy" id="86185"/>
    <lineage>
        <taxon>Bacteria</taxon>
        <taxon>Pseudomonadati</taxon>
        <taxon>Pseudomonadota</taxon>
        <taxon>Gammaproteobacteria</taxon>
        <taxon>Pseudomonadales</taxon>
        <taxon>Pseudomonadaceae</taxon>
        <taxon>Pseudomonas</taxon>
    </lineage>
</organism>
<dbReference type="Gene3D" id="1.20.58.360">
    <property type="entry name" value="Shigella T3SS effector IpaH defines"/>
    <property type="match status" value="1"/>
</dbReference>
<keyword evidence="6" id="KW-0964">Secreted</keyword>
<evidence type="ECO:0000256" key="6">
    <source>
        <dbReference type="PROSITE-ProRule" id="PRU01398"/>
    </source>
</evidence>
<dbReference type="GO" id="GO:0061630">
    <property type="term" value="F:ubiquitin protein ligase activity"/>
    <property type="evidence" value="ECO:0007669"/>
    <property type="project" value="UniProtKB-EC"/>
</dbReference>
<comment type="PTM">
    <text evidence="6">Ubiquitinated in the presence of host E1 ubiquitin-activating enzyme, E2 ubiquitin-conjugating enzyme and ubiquitin.</text>
</comment>
<gene>
    <name evidence="8" type="ORF">PLUA15_90138</name>
</gene>
<dbReference type="Pfam" id="PF14496">
    <property type="entry name" value="NEL"/>
    <property type="match status" value="1"/>
</dbReference>
<dbReference type="EC" id="2.3.2.27" evidence="2"/>
<feature type="domain" description="NEL" evidence="7">
    <location>
        <begin position="1314"/>
        <end position="1611"/>
    </location>
</feature>
<dbReference type="InterPro" id="IPR050216">
    <property type="entry name" value="LRR_domain-containing"/>
</dbReference>
<reference evidence="8 9" key="1">
    <citation type="submission" date="2017-08" db="EMBL/GenBank/DDBJ databases">
        <authorList>
            <person name="Chaillou S."/>
        </authorList>
    </citation>
    <scope>NUCLEOTIDE SEQUENCE [LARGE SCALE GENOMIC DNA]</scope>
    <source>
        <strain evidence="8 9">MFPA15A1205</strain>
    </source>
</reference>
<dbReference type="GO" id="GO:0005737">
    <property type="term" value="C:cytoplasm"/>
    <property type="evidence" value="ECO:0007669"/>
    <property type="project" value="TreeGrafter"/>
</dbReference>
<dbReference type="PANTHER" id="PTHR48051">
    <property type="match status" value="1"/>
</dbReference>
<evidence type="ECO:0000256" key="4">
    <source>
        <dbReference type="ARBA" id="ARBA00022737"/>
    </source>
</evidence>
<dbReference type="Pfam" id="PF13855">
    <property type="entry name" value="LRR_8"/>
    <property type="match status" value="1"/>
</dbReference>
<dbReference type="PANTHER" id="PTHR48051:SF1">
    <property type="entry name" value="RAS SUPPRESSOR PROTEIN 1"/>
    <property type="match status" value="1"/>
</dbReference>
<comment type="caution">
    <text evidence="8">The sequence shown here is derived from an EMBL/GenBank/DDBJ whole genome shotgun (WGS) entry which is preliminary data.</text>
</comment>
<dbReference type="InterPro" id="IPR003591">
    <property type="entry name" value="Leu-rich_rpt_typical-subtyp"/>
</dbReference>
<evidence type="ECO:0000313" key="8">
    <source>
        <dbReference type="EMBL" id="SOB55377.1"/>
    </source>
</evidence>
<name>A0AAX2HGE2_9PSED</name>
<dbReference type="SUPFAM" id="SSF52058">
    <property type="entry name" value="L domain-like"/>
    <property type="match status" value="1"/>
</dbReference>
<keyword evidence="3" id="KW-0433">Leucine-rich repeat</keyword>
<dbReference type="RefSeq" id="WP_097192984.1">
    <property type="nucleotide sequence ID" value="NZ_OBKZ01000056.1"/>
</dbReference>
<dbReference type="InterPro" id="IPR032675">
    <property type="entry name" value="LRR_dom_sf"/>
</dbReference>
<accession>A0AAX2HGE2</accession>
<dbReference type="Pfam" id="PF20178">
    <property type="entry name" value="ToxA_N"/>
    <property type="match status" value="1"/>
</dbReference>
<dbReference type="GO" id="GO:0005576">
    <property type="term" value="C:extracellular region"/>
    <property type="evidence" value="ECO:0007669"/>
    <property type="project" value="UniProtKB-UniRule"/>
</dbReference>
<keyword evidence="5" id="KW-0843">Virulence</keyword>